<evidence type="ECO:0000313" key="2">
    <source>
        <dbReference type="EMBL" id="RWA07921.1"/>
    </source>
</evidence>
<accession>A0A439D0Z7</accession>
<proteinExistence type="predicted"/>
<dbReference type="EMBL" id="RYZI01000229">
    <property type="protein sequence ID" value="RWA07921.1"/>
    <property type="molecule type" value="Genomic_DNA"/>
</dbReference>
<gene>
    <name evidence="2" type="ORF">EKO27_g7188</name>
</gene>
<evidence type="ECO:0000256" key="1">
    <source>
        <dbReference type="SAM" id="Phobius"/>
    </source>
</evidence>
<keyword evidence="3" id="KW-1185">Reference proteome</keyword>
<name>A0A439D0Z7_9PEZI</name>
<feature type="transmembrane region" description="Helical" evidence="1">
    <location>
        <begin position="375"/>
        <end position="406"/>
    </location>
</feature>
<protein>
    <submittedName>
        <fullName evidence="2">Uncharacterized protein</fullName>
    </submittedName>
</protein>
<keyword evidence="1" id="KW-0812">Transmembrane</keyword>
<keyword evidence="1" id="KW-1133">Transmembrane helix</keyword>
<dbReference type="Proteomes" id="UP000286045">
    <property type="component" value="Unassembled WGS sequence"/>
</dbReference>
<reference evidence="2 3" key="1">
    <citation type="submission" date="2018-12" db="EMBL/GenBank/DDBJ databases">
        <title>Draft genome sequence of Xylaria grammica IHI A82.</title>
        <authorList>
            <person name="Buettner E."/>
            <person name="Kellner H."/>
        </authorList>
    </citation>
    <scope>NUCLEOTIDE SEQUENCE [LARGE SCALE GENOMIC DNA]</scope>
    <source>
        <strain evidence="2 3">IHI A82</strain>
    </source>
</reference>
<sequence length="412" mass="47153">MTPLAPGLDLCFFRVISGTEIKNNDHEHVILHLQSLTKSYDSLIREFINPEFAKDLGHFDRVLKTCCMMIEIIRNNPRISLDKTLFQLQETHVFSTTNDVKVQCHMKSMVFSMILWVSHIAVPLPCSSLSSFKIQSQGAKYPNLSSVAMDRSQRPLDVMLRGFGESLPWRKHGREQGAIPFGGEAKRFQVASLNADALRQVAKMQFVWVDSLSAHLDLDPNVPALYLFKAPTFCKLQSTGDSFLSLFATTLCTEDENSAQEFSVPRLMEEIILSYSLLFKDDRRARVLYRKSERQRAVVIDSRGFPHYDPCLEEACGGSLSTALLTWNQPVRETYHADSDFPNLSDRLERLQIFMDGIQTNRIVSLWRDRRDRRLWFTFWVVIIFGVIGIIQGFLGNILAAVQIYFSQLEGR</sequence>
<evidence type="ECO:0000313" key="3">
    <source>
        <dbReference type="Proteomes" id="UP000286045"/>
    </source>
</evidence>
<organism evidence="2 3">
    <name type="scientific">Xylaria grammica</name>
    <dbReference type="NCBI Taxonomy" id="363999"/>
    <lineage>
        <taxon>Eukaryota</taxon>
        <taxon>Fungi</taxon>
        <taxon>Dikarya</taxon>
        <taxon>Ascomycota</taxon>
        <taxon>Pezizomycotina</taxon>
        <taxon>Sordariomycetes</taxon>
        <taxon>Xylariomycetidae</taxon>
        <taxon>Xylariales</taxon>
        <taxon>Xylariaceae</taxon>
        <taxon>Xylaria</taxon>
    </lineage>
</organism>
<comment type="caution">
    <text evidence="2">The sequence shown here is derived from an EMBL/GenBank/DDBJ whole genome shotgun (WGS) entry which is preliminary data.</text>
</comment>
<dbReference type="AlphaFoldDB" id="A0A439D0Z7"/>
<keyword evidence="1" id="KW-0472">Membrane</keyword>